<dbReference type="Pfam" id="PF01068">
    <property type="entry name" value="DNA_ligase_A_M"/>
    <property type="match status" value="1"/>
</dbReference>
<comment type="caution">
    <text evidence="7">The sequence shown here is derived from an EMBL/GenBank/DDBJ whole genome shotgun (WGS) entry which is preliminary data.</text>
</comment>
<accession>A0A9P5XCD0</accession>
<evidence type="ECO:0000256" key="5">
    <source>
        <dbReference type="ARBA" id="ARBA00023242"/>
    </source>
</evidence>
<organism evidence="7 8">
    <name type="scientific">Macrolepiota fuliginosa MF-IS2</name>
    <dbReference type="NCBI Taxonomy" id="1400762"/>
    <lineage>
        <taxon>Eukaryota</taxon>
        <taxon>Fungi</taxon>
        <taxon>Dikarya</taxon>
        <taxon>Basidiomycota</taxon>
        <taxon>Agaricomycotina</taxon>
        <taxon>Agaricomycetes</taxon>
        <taxon>Agaricomycetidae</taxon>
        <taxon>Agaricales</taxon>
        <taxon>Agaricineae</taxon>
        <taxon>Agaricaceae</taxon>
        <taxon>Macrolepiota</taxon>
    </lineage>
</organism>
<dbReference type="SUPFAM" id="SSF56091">
    <property type="entry name" value="DNA ligase/mRNA capping enzyme, catalytic domain"/>
    <property type="match status" value="1"/>
</dbReference>
<keyword evidence="8" id="KW-1185">Reference proteome</keyword>
<dbReference type="InterPro" id="IPR036599">
    <property type="entry name" value="DNA_ligase_N_sf"/>
</dbReference>
<evidence type="ECO:0000313" key="8">
    <source>
        <dbReference type="Proteomes" id="UP000807342"/>
    </source>
</evidence>
<dbReference type="GO" id="GO:0006303">
    <property type="term" value="P:double-strand break repair via nonhomologous end joining"/>
    <property type="evidence" value="ECO:0007669"/>
    <property type="project" value="TreeGrafter"/>
</dbReference>
<evidence type="ECO:0000256" key="4">
    <source>
        <dbReference type="ARBA" id="ARBA00022840"/>
    </source>
</evidence>
<dbReference type="GO" id="GO:0003910">
    <property type="term" value="F:DNA ligase (ATP) activity"/>
    <property type="evidence" value="ECO:0007669"/>
    <property type="project" value="InterPro"/>
</dbReference>
<dbReference type="InterPro" id="IPR012308">
    <property type="entry name" value="DNA_ligase_ATP-dep_N"/>
</dbReference>
<dbReference type="PANTHER" id="PTHR45997:SF2">
    <property type="entry name" value="ATP DEPENDENT DNA LIGASE DOMAIN PROTEIN (AFU_ORTHOLOGUE AFUA_5G02430)"/>
    <property type="match status" value="1"/>
</dbReference>
<comment type="similarity">
    <text evidence="1">Belongs to the ATP-dependent DNA ligase family.</text>
</comment>
<dbReference type="PROSITE" id="PS00697">
    <property type="entry name" value="DNA_LIGASE_A1"/>
    <property type="match status" value="1"/>
</dbReference>
<dbReference type="OrthoDB" id="7482721at2759"/>
<dbReference type="GO" id="GO:0032807">
    <property type="term" value="C:DNA ligase IV complex"/>
    <property type="evidence" value="ECO:0007669"/>
    <property type="project" value="TreeGrafter"/>
</dbReference>
<dbReference type="GO" id="GO:0006310">
    <property type="term" value="P:DNA recombination"/>
    <property type="evidence" value="ECO:0007669"/>
    <property type="project" value="InterPro"/>
</dbReference>
<dbReference type="Proteomes" id="UP000807342">
    <property type="component" value="Unassembled WGS sequence"/>
</dbReference>
<dbReference type="InterPro" id="IPR012340">
    <property type="entry name" value="NA-bd_OB-fold"/>
</dbReference>
<dbReference type="EMBL" id="MU151188">
    <property type="protein sequence ID" value="KAF9447719.1"/>
    <property type="molecule type" value="Genomic_DNA"/>
</dbReference>
<dbReference type="PROSITE" id="PS50160">
    <property type="entry name" value="DNA_LIGASE_A3"/>
    <property type="match status" value="1"/>
</dbReference>
<name>A0A9P5XCD0_9AGAR</name>
<evidence type="ECO:0000256" key="1">
    <source>
        <dbReference type="ARBA" id="ARBA00007572"/>
    </source>
</evidence>
<dbReference type="Gene3D" id="2.40.50.140">
    <property type="entry name" value="Nucleic acid-binding proteins"/>
    <property type="match status" value="1"/>
</dbReference>
<feature type="domain" description="ATP-dependent DNA ligase family profile" evidence="6">
    <location>
        <begin position="366"/>
        <end position="509"/>
    </location>
</feature>
<dbReference type="Gene3D" id="1.10.3260.10">
    <property type="entry name" value="DNA ligase, ATP-dependent, N-terminal domain"/>
    <property type="match status" value="1"/>
</dbReference>
<dbReference type="Pfam" id="PF04675">
    <property type="entry name" value="DNA_ligase_A_N"/>
    <property type="match status" value="1"/>
</dbReference>
<keyword evidence="3" id="KW-0547">Nucleotide-binding</keyword>
<dbReference type="GO" id="GO:0005524">
    <property type="term" value="F:ATP binding"/>
    <property type="evidence" value="ECO:0007669"/>
    <property type="project" value="UniProtKB-KW"/>
</dbReference>
<dbReference type="PANTHER" id="PTHR45997">
    <property type="entry name" value="DNA LIGASE 4"/>
    <property type="match status" value="1"/>
</dbReference>
<dbReference type="PROSITE" id="PS00333">
    <property type="entry name" value="DNA_LIGASE_A2"/>
    <property type="match status" value="1"/>
</dbReference>
<dbReference type="AlphaFoldDB" id="A0A9P5XCD0"/>
<keyword evidence="2" id="KW-0436">Ligase</keyword>
<protein>
    <recommendedName>
        <fullName evidence="6">ATP-dependent DNA ligase family profile domain-containing protein</fullName>
    </recommendedName>
</protein>
<dbReference type="GO" id="GO:0006297">
    <property type="term" value="P:nucleotide-excision repair, DNA gap filling"/>
    <property type="evidence" value="ECO:0007669"/>
    <property type="project" value="TreeGrafter"/>
</dbReference>
<keyword evidence="5" id="KW-0539">Nucleus</keyword>
<evidence type="ECO:0000256" key="3">
    <source>
        <dbReference type="ARBA" id="ARBA00022741"/>
    </source>
</evidence>
<keyword evidence="4" id="KW-0067">ATP-binding</keyword>
<proteinExistence type="inferred from homology"/>
<dbReference type="GO" id="GO:0003677">
    <property type="term" value="F:DNA binding"/>
    <property type="evidence" value="ECO:0007669"/>
    <property type="project" value="InterPro"/>
</dbReference>
<dbReference type="InterPro" id="IPR029710">
    <property type="entry name" value="LIG4"/>
</dbReference>
<evidence type="ECO:0000256" key="2">
    <source>
        <dbReference type="ARBA" id="ARBA00022598"/>
    </source>
</evidence>
<dbReference type="InterPro" id="IPR016059">
    <property type="entry name" value="DNA_ligase_ATP-dep_CS"/>
</dbReference>
<gene>
    <name evidence="7" type="ORF">P691DRAFT_730976</name>
</gene>
<sequence>MAVCFRLLFPEEDTRRKYDIQETRLASYLAQGLGLPSESLENWDTYDSSGCLGIELGQLLSRKFPDPNEASSPLTIIEIDELLDELAATSQYTHISIRNKYPHDFGCRSKLEILKALFRQLPPTEATFMTQMILKDLRPVLYPFPEVNCSVALLDFNSNAVRMLTKEHALGAWDPTGYALKLHRVKASLDEVIMAFDLPNHMKPALKPTIGCMIQLPKSVKGTSCRHALSHFQGSVRVWAETKYDGERAQIHVEIREDGSPNITIFSKSKRDSTRDRHGVHDIIRETLDLNSPNRYHSRTIRVKKNIVLDAEIVAWYKDHIDEFWRIRGLIEQTGSGVRGTAGKKMKDSVSQDEEGCDSQLSMMADASQSRHLALVFFDILVLDDEPLIFQVYSARRRLLETCVKPIPTKAMISERHNIDMTRPDPDETLKTIFAEHLANHLEGLVLKADESQYNEIRLPWVKLKKDYIEGFGDCLDLVVVAAGWDRDRARELRVTPSTYTTFYVGAITNTSQIRVKPDTKPHIIIYFTVSYGLSRKELEDLNFRIRNGDNISYPAAAEEINGLPFAPTLSAHLQSEPQIILQSPFLAELLCAGFSKEHRSRHYEPRFPRLTKIHDARERPWTACMDINEVDRIARECIGKDPSNKDIDDWCKSLWGKQASPTISMKQWDRVQDIRERLASLEGRLRDSKGQESFKHRKLDHPLEKTTTFSRTSGGATVPGKMVEFVHDNTRDVGNEHLSHSPLGFAGVTPGGQAESHSGLLATSVSCFMNSRRDQPCDRCSRWKALMPRGRRVHSLDALLVACEREKGSLDIKQGFVFVDVDDSTATEWTLQQVRSRAGNIKAQILVFGCNVDSLSEETALLVV</sequence>
<evidence type="ECO:0000313" key="7">
    <source>
        <dbReference type="EMBL" id="KAF9447719.1"/>
    </source>
</evidence>
<evidence type="ECO:0000259" key="6">
    <source>
        <dbReference type="PROSITE" id="PS50160"/>
    </source>
</evidence>
<dbReference type="Gene3D" id="3.30.470.30">
    <property type="entry name" value="DNA ligase/mRNA capping enzyme"/>
    <property type="match status" value="1"/>
</dbReference>
<reference evidence="7" key="1">
    <citation type="submission" date="2020-11" db="EMBL/GenBank/DDBJ databases">
        <authorList>
            <consortium name="DOE Joint Genome Institute"/>
            <person name="Ahrendt S."/>
            <person name="Riley R."/>
            <person name="Andreopoulos W."/>
            <person name="Labutti K."/>
            <person name="Pangilinan J."/>
            <person name="Ruiz-Duenas F.J."/>
            <person name="Barrasa J.M."/>
            <person name="Sanchez-Garcia M."/>
            <person name="Camarero S."/>
            <person name="Miyauchi S."/>
            <person name="Serrano A."/>
            <person name="Linde D."/>
            <person name="Babiker R."/>
            <person name="Drula E."/>
            <person name="Ayuso-Fernandez I."/>
            <person name="Pacheco R."/>
            <person name="Padilla G."/>
            <person name="Ferreira P."/>
            <person name="Barriuso J."/>
            <person name="Kellner H."/>
            <person name="Castanera R."/>
            <person name="Alfaro M."/>
            <person name="Ramirez L."/>
            <person name="Pisabarro A.G."/>
            <person name="Kuo A."/>
            <person name="Tritt A."/>
            <person name="Lipzen A."/>
            <person name="He G."/>
            <person name="Yan M."/>
            <person name="Ng V."/>
            <person name="Cullen D."/>
            <person name="Martin F."/>
            <person name="Rosso M.-N."/>
            <person name="Henrissat B."/>
            <person name="Hibbett D."/>
            <person name="Martinez A.T."/>
            <person name="Grigoriev I.V."/>
        </authorList>
    </citation>
    <scope>NUCLEOTIDE SEQUENCE</scope>
    <source>
        <strain evidence="7">MF-IS2</strain>
    </source>
</reference>
<dbReference type="InterPro" id="IPR012310">
    <property type="entry name" value="DNA_ligase_ATP-dep_cent"/>
</dbReference>